<dbReference type="PANTHER" id="PTHR15239">
    <property type="entry name" value="NUCLEAR EXPORT MEDIATOR FACTOR NEMF"/>
    <property type="match status" value="1"/>
</dbReference>
<evidence type="ECO:0000256" key="2">
    <source>
        <dbReference type="ARBA" id="ARBA00022730"/>
    </source>
</evidence>
<dbReference type="PANTHER" id="PTHR15239:SF6">
    <property type="entry name" value="RIBOSOME QUALITY CONTROL COMPLEX SUBUNIT NEMF"/>
    <property type="match status" value="1"/>
</dbReference>
<dbReference type="Pfam" id="PF05833">
    <property type="entry name" value="NFACT_N"/>
    <property type="match status" value="1"/>
</dbReference>
<keyword evidence="5" id="KW-0175">Coiled coil</keyword>
<evidence type="ECO:0000256" key="4">
    <source>
        <dbReference type="ARBA" id="ARBA00022917"/>
    </source>
</evidence>
<organism evidence="8 9">
    <name type="scientific">Shimazuella alba</name>
    <dbReference type="NCBI Taxonomy" id="2690964"/>
    <lineage>
        <taxon>Bacteria</taxon>
        <taxon>Bacillati</taxon>
        <taxon>Bacillota</taxon>
        <taxon>Bacilli</taxon>
        <taxon>Bacillales</taxon>
        <taxon>Thermoactinomycetaceae</taxon>
        <taxon>Shimazuella</taxon>
    </lineage>
</organism>
<evidence type="ECO:0000256" key="6">
    <source>
        <dbReference type="SAM" id="MobiDB-lite"/>
    </source>
</evidence>
<dbReference type="EMBL" id="WUUL01000003">
    <property type="protein sequence ID" value="MXQ53375.1"/>
    <property type="molecule type" value="Genomic_DNA"/>
</dbReference>
<dbReference type="Proteomes" id="UP000430692">
    <property type="component" value="Unassembled WGS sequence"/>
</dbReference>
<comment type="caution">
    <text evidence="8">The sequence shown here is derived from an EMBL/GenBank/DDBJ whole genome shotgun (WGS) entry which is preliminary data.</text>
</comment>
<feature type="compositionally biased region" description="Polar residues" evidence="6">
    <location>
        <begin position="442"/>
        <end position="456"/>
    </location>
</feature>
<proteinExistence type="inferred from homology"/>
<feature type="domain" description="NFACT RNA-binding" evidence="7">
    <location>
        <begin position="451"/>
        <end position="538"/>
    </location>
</feature>
<dbReference type="GO" id="GO:0000049">
    <property type="term" value="F:tRNA binding"/>
    <property type="evidence" value="ECO:0007669"/>
    <property type="project" value="UniProtKB-UniRule"/>
</dbReference>
<dbReference type="InterPro" id="IPR043682">
    <property type="entry name" value="RqcH_bacterial"/>
</dbReference>
<dbReference type="AlphaFoldDB" id="A0A6I4VT52"/>
<dbReference type="InterPro" id="IPR051608">
    <property type="entry name" value="RQC_Subunit_NEMF"/>
</dbReference>
<gene>
    <name evidence="5" type="primary">rqcH</name>
    <name evidence="8" type="ORF">GSM42_06455</name>
</gene>
<dbReference type="Gene3D" id="3.40.970.40">
    <property type="entry name" value="fibrinogen binding protein from staphylococcus aureus domain like"/>
    <property type="match status" value="1"/>
</dbReference>
<feature type="region of interest" description="Disordered" evidence="6">
    <location>
        <begin position="437"/>
        <end position="456"/>
    </location>
</feature>
<feature type="coiled-coil region" evidence="5">
    <location>
        <begin position="295"/>
        <end position="322"/>
    </location>
</feature>
<keyword evidence="9" id="KW-1185">Reference proteome</keyword>
<dbReference type="GO" id="GO:1990112">
    <property type="term" value="C:RQC complex"/>
    <property type="evidence" value="ECO:0007669"/>
    <property type="project" value="TreeGrafter"/>
</dbReference>
<evidence type="ECO:0000256" key="3">
    <source>
        <dbReference type="ARBA" id="ARBA00022884"/>
    </source>
</evidence>
<comment type="subunit">
    <text evidence="5">Associates with stalled 50S ribosomal subunits. Binds to RqcP.</text>
</comment>
<comment type="function">
    <text evidence="5">Key component of the ribosome quality control system (RQC), a ribosome-associated complex that mediates the extraction of incompletely synthesized nascent chains from stalled ribosomes and their subsequent degradation. RqcH recruits Ala-charged tRNA, and with RqcP directs the elongation of stalled nascent chains on 50S ribosomal subunits, leading to non-templated C-terminal alanine extensions (Ala tail). The Ala tail promotes nascent chain degradation. May add between 1 and at least 8 Ala residues. Binds to stalled 50S ribosomal subunits.</text>
</comment>
<dbReference type="RefSeq" id="WP_160800723.1">
    <property type="nucleotide sequence ID" value="NZ_WUUL01000003.1"/>
</dbReference>
<dbReference type="GO" id="GO:0072344">
    <property type="term" value="P:rescue of stalled ribosome"/>
    <property type="evidence" value="ECO:0007669"/>
    <property type="project" value="UniProtKB-UniRule"/>
</dbReference>
<keyword evidence="2 5" id="KW-0699">rRNA-binding</keyword>
<evidence type="ECO:0000256" key="1">
    <source>
        <dbReference type="ARBA" id="ARBA00022555"/>
    </source>
</evidence>
<accession>A0A6I4VT52</accession>
<evidence type="ECO:0000313" key="8">
    <source>
        <dbReference type="EMBL" id="MXQ53375.1"/>
    </source>
</evidence>
<name>A0A6I4VT52_9BACL</name>
<dbReference type="Gene3D" id="1.10.8.50">
    <property type="match status" value="1"/>
</dbReference>
<dbReference type="HAMAP" id="MF_00844_B">
    <property type="entry name" value="RqcH_B"/>
    <property type="match status" value="1"/>
</dbReference>
<reference evidence="8 9" key="1">
    <citation type="submission" date="2019-12" db="EMBL/GenBank/DDBJ databases">
        <title>Whole-genome analyses of novel actinobacteria.</title>
        <authorList>
            <person name="Sahin N."/>
            <person name="Saygin H."/>
        </authorList>
    </citation>
    <scope>NUCLEOTIDE SEQUENCE [LARGE SCALE GENOMIC DNA]</scope>
    <source>
        <strain evidence="8 9">KC615</strain>
    </source>
</reference>
<dbReference type="InterPro" id="IPR008532">
    <property type="entry name" value="NFACT_RNA-bd"/>
</dbReference>
<dbReference type="Pfam" id="PF05670">
    <property type="entry name" value="NFACT-R_1"/>
    <property type="match status" value="1"/>
</dbReference>
<evidence type="ECO:0000259" key="7">
    <source>
        <dbReference type="Pfam" id="PF05670"/>
    </source>
</evidence>
<dbReference type="GO" id="GO:0043023">
    <property type="term" value="F:ribosomal large subunit binding"/>
    <property type="evidence" value="ECO:0007669"/>
    <property type="project" value="UniProtKB-UniRule"/>
</dbReference>
<dbReference type="Gene3D" id="2.30.310.10">
    <property type="entry name" value="ibrinogen binding protein from staphylococcus aureus domain"/>
    <property type="match status" value="1"/>
</dbReference>
<evidence type="ECO:0000256" key="5">
    <source>
        <dbReference type="HAMAP-Rule" id="MF_00844"/>
    </source>
</evidence>
<dbReference type="GO" id="GO:0019843">
    <property type="term" value="F:rRNA binding"/>
    <property type="evidence" value="ECO:0007669"/>
    <property type="project" value="UniProtKB-UniRule"/>
</dbReference>
<keyword evidence="1 5" id="KW-0820">tRNA-binding</keyword>
<evidence type="ECO:0000313" key="9">
    <source>
        <dbReference type="Proteomes" id="UP000430692"/>
    </source>
</evidence>
<protein>
    <recommendedName>
        <fullName evidence="5">Rqc2 homolog RqcH</fullName>
        <shortName evidence="5">RqcH</shortName>
    </recommendedName>
</protein>
<dbReference type="FunFam" id="2.30.310.10:FF:000004">
    <property type="entry name" value="Fibronectin-binding protein A"/>
    <property type="match status" value="1"/>
</dbReference>
<comment type="similarity">
    <text evidence="5">Belongs to the NEMF family.</text>
</comment>
<keyword evidence="3 5" id="KW-0694">RNA-binding</keyword>
<keyword evidence="4 5" id="KW-0648">Protein biosynthesis</keyword>
<sequence>MSFDGTVTRAVVHELHNELTSGRITKIYQPSQWEIVFTIRAKGKNHRLMLSCHPVYARVHLTTATYENPAEPPMFCMLLRKQLEGGIIERIEQVEMERIIHLWMKGKNELGDIVERKLVIEVMGRHSNIILLDPATDKVIDGLRRVGFQTSQYRQVLPGVTYLSPPDQGKSNPLTAQHDSFIASLDYNAGQLSRQMVTQYMGLGPLPAEEILSKAKLGDRQSLWDSFYHWQQDMLAHHYQPEIVISKNRPQFASIPLTHLKGDHRSFATMSLCLDAFFTDKAERDRVGQQTQALVQKLHREVEKNKRKIKILQKEIANSSKAETSRLYGELLTTYLHQIKRGDKSVTVVNYYDETEKEITIPLNPTLSPNENAQRYFKKYQKLKAGKHYNEEQIQIAIEENHYLESVLSQIALANLAEIEQIREELTEEGWIKKQIRKGRQKSSQPTPSTYTASDGTTILVGKNNKQNDRLTHQVAKKTDTWLHTKDIPGSHVVIRSDHVSENTLIEAAMLAAYYSKARESSQVPVDYTLVKHVKKPSGARPGFVIYVEQKTLYVTPDDQKVKQILNNK</sequence>